<dbReference type="FunFam" id="1.20.1510.10:FF:000006">
    <property type="entry name" value="Divalent cation efflux transporter"/>
    <property type="match status" value="1"/>
</dbReference>
<evidence type="ECO:0000256" key="2">
    <source>
        <dbReference type="ARBA" id="ARBA00008114"/>
    </source>
</evidence>
<gene>
    <name evidence="10" type="ORF">DW352_09845</name>
</gene>
<comment type="similarity">
    <text evidence="2">Belongs to the cation diffusion facilitator (CDF) transporter (TC 2.A.4) family.</text>
</comment>
<keyword evidence="6 7" id="KW-0472">Membrane</keyword>
<dbReference type="PANTHER" id="PTHR43840:SF15">
    <property type="entry name" value="MITOCHONDRIAL METAL TRANSPORTER 1-RELATED"/>
    <property type="match status" value="1"/>
</dbReference>
<evidence type="ECO:0000256" key="3">
    <source>
        <dbReference type="ARBA" id="ARBA00022448"/>
    </source>
</evidence>
<dbReference type="SUPFAM" id="SSF161111">
    <property type="entry name" value="Cation efflux protein transmembrane domain-like"/>
    <property type="match status" value="1"/>
</dbReference>
<dbReference type="Gene3D" id="1.20.1510.10">
    <property type="entry name" value="Cation efflux protein transmembrane domain"/>
    <property type="match status" value="1"/>
</dbReference>
<dbReference type="EMBL" id="CP031417">
    <property type="protein sequence ID" value="AXK80782.1"/>
    <property type="molecule type" value="Genomic_DNA"/>
</dbReference>
<evidence type="ECO:0000256" key="7">
    <source>
        <dbReference type="SAM" id="Phobius"/>
    </source>
</evidence>
<name>A0A345ZV35_9HYPH</name>
<evidence type="ECO:0000259" key="8">
    <source>
        <dbReference type="Pfam" id="PF01545"/>
    </source>
</evidence>
<dbReference type="SUPFAM" id="SSF160240">
    <property type="entry name" value="Cation efflux protein cytoplasmic domain-like"/>
    <property type="match status" value="3"/>
</dbReference>
<dbReference type="OrthoDB" id="9806522at2"/>
<evidence type="ECO:0000313" key="11">
    <source>
        <dbReference type="Proteomes" id="UP000254889"/>
    </source>
</evidence>
<feature type="domain" description="Cation efflux protein cytoplasmic" evidence="9">
    <location>
        <begin position="214"/>
        <end position="282"/>
    </location>
</feature>
<dbReference type="Proteomes" id="UP000254889">
    <property type="component" value="Chromosome"/>
</dbReference>
<proteinExistence type="inferred from homology"/>
<dbReference type="Gene3D" id="3.30.70.1350">
    <property type="entry name" value="Cation efflux protein, cytoplasmic domain"/>
    <property type="match status" value="3"/>
</dbReference>
<dbReference type="KEGG" id="ptaw:DW352_09845"/>
<dbReference type="InterPro" id="IPR002524">
    <property type="entry name" value="Cation_efflux"/>
</dbReference>
<feature type="domain" description="Cation efflux protein cytoplasmic" evidence="9">
    <location>
        <begin position="302"/>
        <end position="362"/>
    </location>
</feature>
<evidence type="ECO:0000256" key="6">
    <source>
        <dbReference type="ARBA" id="ARBA00023136"/>
    </source>
</evidence>
<evidence type="ECO:0000259" key="9">
    <source>
        <dbReference type="Pfam" id="PF16916"/>
    </source>
</evidence>
<evidence type="ECO:0000256" key="5">
    <source>
        <dbReference type="ARBA" id="ARBA00022989"/>
    </source>
</evidence>
<feature type="domain" description="Cation efflux protein transmembrane" evidence="8">
    <location>
        <begin position="12"/>
        <end position="203"/>
    </location>
</feature>
<dbReference type="AlphaFoldDB" id="A0A345ZV35"/>
<feature type="transmembrane region" description="Helical" evidence="7">
    <location>
        <begin position="149"/>
        <end position="173"/>
    </location>
</feature>
<keyword evidence="3" id="KW-0813">Transport</keyword>
<reference evidence="10 11" key="1">
    <citation type="submission" date="2018-07" db="EMBL/GenBank/DDBJ databases">
        <authorList>
            <person name="Quirk P.G."/>
            <person name="Krulwich T.A."/>
        </authorList>
    </citation>
    <scope>NUCLEOTIDE SEQUENCE [LARGE SCALE GENOMIC DNA]</scope>
    <source>
        <strain evidence="10 11">CC-BB4</strain>
    </source>
</reference>
<dbReference type="PANTHER" id="PTHR43840">
    <property type="entry name" value="MITOCHONDRIAL METAL TRANSPORTER 1-RELATED"/>
    <property type="match status" value="1"/>
</dbReference>
<dbReference type="RefSeq" id="WP_115690760.1">
    <property type="nucleotide sequence ID" value="NZ_CP031417.1"/>
</dbReference>
<dbReference type="InterPro" id="IPR036837">
    <property type="entry name" value="Cation_efflux_CTD_sf"/>
</dbReference>
<dbReference type="NCBIfam" id="TIGR01297">
    <property type="entry name" value="CDF"/>
    <property type="match status" value="1"/>
</dbReference>
<evidence type="ECO:0000256" key="4">
    <source>
        <dbReference type="ARBA" id="ARBA00022692"/>
    </source>
</evidence>
<feature type="transmembrane region" description="Helical" evidence="7">
    <location>
        <begin position="107"/>
        <end position="128"/>
    </location>
</feature>
<dbReference type="GO" id="GO:0008324">
    <property type="term" value="F:monoatomic cation transmembrane transporter activity"/>
    <property type="evidence" value="ECO:0007669"/>
    <property type="project" value="InterPro"/>
</dbReference>
<dbReference type="InterPro" id="IPR027469">
    <property type="entry name" value="Cation_efflux_TMD_sf"/>
</dbReference>
<feature type="transmembrane region" description="Helical" evidence="7">
    <location>
        <begin position="76"/>
        <end position="95"/>
    </location>
</feature>
<keyword evidence="5 7" id="KW-1133">Transmembrane helix</keyword>
<evidence type="ECO:0000256" key="1">
    <source>
        <dbReference type="ARBA" id="ARBA00004141"/>
    </source>
</evidence>
<keyword evidence="11" id="KW-1185">Reference proteome</keyword>
<accession>A0A345ZV35</accession>
<feature type="domain" description="Cation efflux protein cytoplasmic" evidence="9">
    <location>
        <begin position="395"/>
        <end position="454"/>
    </location>
</feature>
<dbReference type="Pfam" id="PF01545">
    <property type="entry name" value="Cation_efflux"/>
    <property type="match status" value="1"/>
</dbReference>
<feature type="transmembrane region" description="Helical" evidence="7">
    <location>
        <begin position="179"/>
        <end position="196"/>
    </location>
</feature>
<dbReference type="InterPro" id="IPR050291">
    <property type="entry name" value="CDF_Transporter"/>
</dbReference>
<feature type="transmembrane region" description="Helical" evidence="7">
    <location>
        <begin position="34"/>
        <end position="56"/>
    </location>
</feature>
<evidence type="ECO:0000313" key="10">
    <source>
        <dbReference type="EMBL" id="AXK80782.1"/>
    </source>
</evidence>
<dbReference type="InterPro" id="IPR027470">
    <property type="entry name" value="Cation_efflux_CTD"/>
</dbReference>
<protein>
    <submittedName>
        <fullName evidence="10">Cation transporter</fullName>
    </submittedName>
</protein>
<dbReference type="InterPro" id="IPR058533">
    <property type="entry name" value="Cation_efflux_TM"/>
</dbReference>
<keyword evidence="4 7" id="KW-0812">Transmembrane</keyword>
<organism evidence="10 11">
    <name type="scientific">Pseudolabrys taiwanensis</name>
    <dbReference type="NCBI Taxonomy" id="331696"/>
    <lineage>
        <taxon>Bacteria</taxon>
        <taxon>Pseudomonadati</taxon>
        <taxon>Pseudomonadota</taxon>
        <taxon>Alphaproteobacteria</taxon>
        <taxon>Hyphomicrobiales</taxon>
        <taxon>Xanthobacteraceae</taxon>
        <taxon>Pseudolabrys</taxon>
    </lineage>
</organism>
<sequence>MQNEKEQVALSSMAASAALTIAKAIVGISTGSLAILSEAGHSLIDFGATVMTYIAVRISGKPADEEHHYGHGKVEAVSALAETALLFLLSGIVIWEAVKRLVEHEGHVVEATIWAFGVMILSVVVDYFRARALKRVAKETQSHALEADALHFSSDLWSSLAVLLGLAGVTLGYPWADSAAALLVALLVCVAGWRLGRRTIDTLTDTAPTGAAELINAITRKVPGVVAVENVRARAVGETTFIDMAVAVSRTLPLDRVNAIKAAVADALRAGMPGAEPIVTTDPVALDNETVLDRVMVIARNRALAVHHVTVSDIKDRLSISLDLEVNGKMSLGAAHEKADDLEKAIEAELGAEVEVETHIEPLQAQHLLGREAPPERVQAVAMALAEFAAAGRIIRDVHDVRVRETDEGEIVNFHCRVDPALSVQTVHENVDALERALRERSSSIKRVIGHAEPVR</sequence>
<dbReference type="Pfam" id="PF16916">
    <property type="entry name" value="ZT_dimer"/>
    <property type="match status" value="3"/>
</dbReference>
<comment type="subcellular location">
    <subcellularLocation>
        <location evidence="1">Membrane</location>
        <topology evidence="1">Multi-pass membrane protein</topology>
    </subcellularLocation>
</comment>
<dbReference type="GO" id="GO:0016020">
    <property type="term" value="C:membrane"/>
    <property type="evidence" value="ECO:0007669"/>
    <property type="project" value="UniProtKB-SubCell"/>
</dbReference>